<evidence type="ECO:0000313" key="10">
    <source>
        <dbReference type="Proteomes" id="UP000218896"/>
    </source>
</evidence>
<dbReference type="GO" id="GO:0005886">
    <property type="term" value="C:plasma membrane"/>
    <property type="evidence" value="ECO:0007669"/>
    <property type="project" value="UniProtKB-SubCell"/>
</dbReference>
<evidence type="ECO:0000256" key="5">
    <source>
        <dbReference type="ARBA" id="ARBA00022692"/>
    </source>
</evidence>
<evidence type="ECO:0000256" key="2">
    <source>
        <dbReference type="ARBA" id="ARBA00010735"/>
    </source>
</evidence>
<evidence type="ECO:0000256" key="7">
    <source>
        <dbReference type="ARBA" id="ARBA00023136"/>
    </source>
</evidence>
<evidence type="ECO:0000256" key="1">
    <source>
        <dbReference type="ARBA" id="ARBA00004651"/>
    </source>
</evidence>
<sequence length="240" mass="25789">MATDAKTDTYRLNPDQVKAEFFQLLPIAVFVTVFGIAFGLAAGQAGLLPWQAGLMSVTVFAGAAQFAALGLWGQEVSLIPLVAIVLAINSRHILMGASLYPVLRKLPPARRYGILLVLTDANWARSFQQYQAGRENLEAILGGGLVLWMAWVAGTLFGGYFGGLVQNPEAFGLDMVLGCFLLTMALGGPKSRRILVAWTVAGISAVLAWRWLPPHTHVIVGALAGGVVGLFWLEPSHDQY</sequence>
<comment type="subcellular location">
    <subcellularLocation>
        <location evidence="1">Cell membrane</location>
        <topology evidence="1">Multi-pass membrane protein</topology>
    </subcellularLocation>
</comment>
<keyword evidence="4" id="KW-1003">Cell membrane</keyword>
<dbReference type="GO" id="GO:1903785">
    <property type="term" value="P:L-valine transmembrane transport"/>
    <property type="evidence" value="ECO:0007669"/>
    <property type="project" value="TreeGrafter"/>
</dbReference>
<dbReference type="PANTHER" id="PTHR34979:SF1">
    <property type="entry name" value="INNER MEMBRANE PROTEIN YGAZ"/>
    <property type="match status" value="1"/>
</dbReference>
<dbReference type="RefSeq" id="WP_095616430.1">
    <property type="nucleotide sequence ID" value="NZ_NSKD01000001.1"/>
</dbReference>
<evidence type="ECO:0000256" key="6">
    <source>
        <dbReference type="ARBA" id="ARBA00022989"/>
    </source>
</evidence>
<feature type="transmembrane region" description="Helical" evidence="8">
    <location>
        <begin position="21"/>
        <end position="42"/>
    </location>
</feature>
<dbReference type="Proteomes" id="UP000218896">
    <property type="component" value="Unassembled WGS sequence"/>
</dbReference>
<dbReference type="InterPro" id="IPR011606">
    <property type="entry name" value="Brnchd-chn_aa_trnsp_permease"/>
</dbReference>
<keyword evidence="5 8" id="KW-0812">Transmembrane</keyword>
<reference evidence="9 10" key="1">
    <citation type="submission" date="2017-08" db="EMBL/GenBank/DDBJ databases">
        <title>Halovibrio sewagensis sp. nov., isolated from wastewater of high salinity.</title>
        <authorList>
            <person name="Dong X."/>
            <person name="Zhang G."/>
        </authorList>
    </citation>
    <scope>NUCLEOTIDE SEQUENCE [LARGE SCALE GENOMIC DNA]</scope>
    <source>
        <strain evidence="9 10">YL5-2</strain>
    </source>
</reference>
<keyword evidence="3" id="KW-0813">Transport</keyword>
<feature type="transmembrane region" description="Helical" evidence="8">
    <location>
        <begin position="218"/>
        <end position="234"/>
    </location>
</feature>
<dbReference type="Pfam" id="PF03591">
    <property type="entry name" value="AzlC"/>
    <property type="match status" value="1"/>
</dbReference>
<feature type="transmembrane region" description="Helical" evidence="8">
    <location>
        <begin position="170"/>
        <end position="187"/>
    </location>
</feature>
<keyword evidence="7 8" id="KW-0472">Membrane</keyword>
<evidence type="ECO:0000256" key="4">
    <source>
        <dbReference type="ARBA" id="ARBA00022475"/>
    </source>
</evidence>
<evidence type="ECO:0000256" key="8">
    <source>
        <dbReference type="SAM" id="Phobius"/>
    </source>
</evidence>
<dbReference type="PANTHER" id="PTHR34979">
    <property type="entry name" value="INNER MEMBRANE PROTEIN YGAZ"/>
    <property type="match status" value="1"/>
</dbReference>
<evidence type="ECO:0000313" key="9">
    <source>
        <dbReference type="EMBL" id="PAU82336.1"/>
    </source>
</evidence>
<dbReference type="OrthoDB" id="9803444at2"/>
<protein>
    <submittedName>
        <fullName evidence="9">Branched-chain amino acid ABC transporter permease</fullName>
    </submittedName>
</protein>
<organism evidence="9 10">
    <name type="scientific">Halovibrio salipaludis</name>
    <dbReference type="NCBI Taxonomy" id="2032626"/>
    <lineage>
        <taxon>Bacteria</taxon>
        <taxon>Pseudomonadati</taxon>
        <taxon>Pseudomonadota</taxon>
        <taxon>Gammaproteobacteria</taxon>
        <taxon>Oceanospirillales</taxon>
        <taxon>Halomonadaceae</taxon>
        <taxon>Halovibrio</taxon>
    </lineage>
</organism>
<gene>
    <name evidence="9" type="ORF">CK501_04100</name>
</gene>
<comment type="similarity">
    <text evidence="2">Belongs to the AzlC family.</text>
</comment>
<dbReference type="EMBL" id="NSKD01000001">
    <property type="protein sequence ID" value="PAU82336.1"/>
    <property type="molecule type" value="Genomic_DNA"/>
</dbReference>
<name>A0A2A2FA73_9GAMM</name>
<feature type="transmembrane region" description="Helical" evidence="8">
    <location>
        <begin position="194"/>
        <end position="212"/>
    </location>
</feature>
<feature type="transmembrane region" description="Helical" evidence="8">
    <location>
        <begin position="139"/>
        <end position="164"/>
    </location>
</feature>
<keyword evidence="10" id="KW-1185">Reference proteome</keyword>
<accession>A0A2A2FA73</accession>
<proteinExistence type="inferred from homology"/>
<dbReference type="AlphaFoldDB" id="A0A2A2FA73"/>
<comment type="caution">
    <text evidence="9">The sequence shown here is derived from an EMBL/GenBank/DDBJ whole genome shotgun (WGS) entry which is preliminary data.</text>
</comment>
<evidence type="ECO:0000256" key="3">
    <source>
        <dbReference type="ARBA" id="ARBA00022448"/>
    </source>
</evidence>
<keyword evidence="6 8" id="KW-1133">Transmembrane helix</keyword>